<keyword evidence="1" id="KW-0812">Transmembrane</keyword>
<keyword evidence="4" id="KW-1185">Reference proteome</keyword>
<feature type="domain" description="Ig-like" evidence="2">
    <location>
        <begin position="22"/>
        <end position="100"/>
    </location>
</feature>
<reference evidence="3 4" key="1">
    <citation type="journal article" date="2019" name="Genome Biol. Evol.">
        <title>Whole-Genome Sequencing of the Giant Devil Catfish, Bagarius yarrelli.</title>
        <authorList>
            <person name="Jiang W."/>
            <person name="Lv Y."/>
            <person name="Cheng L."/>
            <person name="Yang K."/>
            <person name="Chao B."/>
            <person name="Wang X."/>
            <person name="Li Y."/>
            <person name="Pan X."/>
            <person name="You X."/>
            <person name="Zhang Y."/>
            <person name="Yang J."/>
            <person name="Li J."/>
            <person name="Zhang X."/>
            <person name="Liu S."/>
            <person name="Sun C."/>
            <person name="Yang J."/>
            <person name="Shi Q."/>
        </authorList>
    </citation>
    <scope>NUCLEOTIDE SEQUENCE [LARGE SCALE GENOMIC DNA]</scope>
    <source>
        <strain evidence="3">JWS20170419001</strain>
        <tissue evidence="3">Muscle</tissue>
    </source>
</reference>
<dbReference type="SUPFAM" id="SSF48726">
    <property type="entry name" value="Immunoglobulin"/>
    <property type="match status" value="1"/>
</dbReference>
<gene>
    <name evidence="3" type="ORF">Baya_8191</name>
</gene>
<sequence>MMINFVLFYLTVNNMEDGEAAPFFTSPFFHIPLDHGGLTILVCVVNDVLTRDRGMHWLSKSTSRANSALYNIVGKKDAQEIVSVQSIVSSEQDTYTCFISYRRMIPFKVGHDYGLRKSRKDIRAHTAFLIIQFLRVILVKITVFNILMTAKAVIKW</sequence>
<comment type="caution">
    <text evidence="3">The sequence shown here is derived from an EMBL/GenBank/DDBJ whole genome shotgun (WGS) entry which is preliminary data.</text>
</comment>
<name>A0A556U5H6_BAGYA</name>
<dbReference type="InterPro" id="IPR007110">
    <property type="entry name" value="Ig-like_dom"/>
</dbReference>
<evidence type="ECO:0000256" key="1">
    <source>
        <dbReference type="SAM" id="Phobius"/>
    </source>
</evidence>
<proteinExistence type="predicted"/>
<organism evidence="3 4">
    <name type="scientific">Bagarius yarrelli</name>
    <name type="common">Goonch</name>
    <name type="synonym">Bagrus yarrelli</name>
    <dbReference type="NCBI Taxonomy" id="175774"/>
    <lineage>
        <taxon>Eukaryota</taxon>
        <taxon>Metazoa</taxon>
        <taxon>Chordata</taxon>
        <taxon>Craniata</taxon>
        <taxon>Vertebrata</taxon>
        <taxon>Euteleostomi</taxon>
        <taxon>Actinopterygii</taxon>
        <taxon>Neopterygii</taxon>
        <taxon>Teleostei</taxon>
        <taxon>Ostariophysi</taxon>
        <taxon>Siluriformes</taxon>
        <taxon>Sisoridae</taxon>
        <taxon>Sisorinae</taxon>
        <taxon>Bagarius</taxon>
    </lineage>
</organism>
<dbReference type="InterPro" id="IPR036179">
    <property type="entry name" value="Ig-like_dom_sf"/>
</dbReference>
<evidence type="ECO:0000313" key="3">
    <source>
        <dbReference type="EMBL" id="TSM85983.1"/>
    </source>
</evidence>
<accession>A0A556U5H6</accession>
<keyword evidence="1" id="KW-0472">Membrane</keyword>
<protein>
    <recommendedName>
        <fullName evidence="2">Ig-like domain-containing protein</fullName>
    </recommendedName>
</protein>
<dbReference type="PROSITE" id="PS50835">
    <property type="entry name" value="IG_LIKE"/>
    <property type="match status" value="1"/>
</dbReference>
<dbReference type="AlphaFoldDB" id="A0A556U5H6"/>
<dbReference type="Proteomes" id="UP000319801">
    <property type="component" value="Unassembled WGS sequence"/>
</dbReference>
<feature type="transmembrane region" description="Helical" evidence="1">
    <location>
        <begin position="126"/>
        <end position="148"/>
    </location>
</feature>
<evidence type="ECO:0000259" key="2">
    <source>
        <dbReference type="PROSITE" id="PS50835"/>
    </source>
</evidence>
<dbReference type="EMBL" id="VCAZ01000050">
    <property type="protein sequence ID" value="TSM85983.1"/>
    <property type="molecule type" value="Genomic_DNA"/>
</dbReference>
<evidence type="ECO:0000313" key="4">
    <source>
        <dbReference type="Proteomes" id="UP000319801"/>
    </source>
</evidence>
<keyword evidence="1" id="KW-1133">Transmembrane helix</keyword>
<dbReference type="OrthoDB" id="8930604at2759"/>